<sequence>MKIDNIGLNPSSINNTCSNSKKPIFNVEFTIDNTEKNTVINQSSEQVGYIHYANPDVELRMYKVENDDKLLYRVETITDGVLSKSQIYDPEKINLRSTTTEELLVMNNYLRDTNTYNEQFSIIDSPVMWEYHSEKFDALNAENEFIQMQYDSNNMSSYLWQKKLWDLLQAINNDRF</sequence>
<dbReference type="Proteomes" id="UP000184185">
    <property type="component" value="Unassembled WGS sequence"/>
</dbReference>
<dbReference type="EMBL" id="FQYQ01000035">
    <property type="protein sequence ID" value="SHJ64132.1"/>
    <property type="molecule type" value="Genomic_DNA"/>
</dbReference>
<evidence type="ECO:0000313" key="2">
    <source>
        <dbReference type="Proteomes" id="UP000184185"/>
    </source>
</evidence>
<keyword evidence="2" id="KW-1185">Reference proteome</keyword>
<evidence type="ECO:0000313" key="1">
    <source>
        <dbReference type="EMBL" id="SHJ64132.1"/>
    </source>
</evidence>
<gene>
    <name evidence="1" type="ORF">SAMN02745725_02982</name>
</gene>
<dbReference type="AlphaFoldDB" id="A0A1M6KZ57"/>
<proteinExistence type="predicted"/>
<organism evidence="1 2">
    <name type="scientific">Pseudobutyrivibrio xylanivorans DSM 14809</name>
    <dbReference type="NCBI Taxonomy" id="1123012"/>
    <lineage>
        <taxon>Bacteria</taxon>
        <taxon>Bacillati</taxon>
        <taxon>Bacillota</taxon>
        <taxon>Clostridia</taxon>
        <taxon>Lachnospirales</taxon>
        <taxon>Lachnospiraceae</taxon>
        <taxon>Pseudobutyrivibrio</taxon>
    </lineage>
</organism>
<protein>
    <submittedName>
        <fullName evidence="1">Uncharacterized protein</fullName>
    </submittedName>
</protein>
<name>A0A1M6KZ57_PSEXY</name>
<reference evidence="1 2" key="1">
    <citation type="submission" date="2016-11" db="EMBL/GenBank/DDBJ databases">
        <authorList>
            <person name="Jaros S."/>
            <person name="Januszkiewicz K."/>
            <person name="Wedrychowicz H."/>
        </authorList>
    </citation>
    <scope>NUCLEOTIDE SEQUENCE [LARGE SCALE GENOMIC DNA]</scope>
    <source>
        <strain evidence="1 2">DSM 14809</strain>
    </source>
</reference>
<accession>A0A1M6KZ57</accession>
<dbReference type="OrthoDB" id="2061322at2"/>
<dbReference type="RefSeq" id="WP_072919443.1">
    <property type="nucleotide sequence ID" value="NZ_FQYQ01000035.1"/>
</dbReference>